<organism evidence="1 2">
    <name type="scientific">Rozella allomycis (strain CSF55)</name>
    <dbReference type="NCBI Taxonomy" id="988480"/>
    <lineage>
        <taxon>Eukaryota</taxon>
        <taxon>Fungi</taxon>
        <taxon>Fungi incertae sedis</taxon>
        <taxon>Cryptomycota</taxon>
        <taxon>Cryptomycota incertae sedis</taxon>
        <taxon>Rozella</taxon>
    </lineage>
</organism>
<gene>
    <name evidence="1" type="ORF">O9G_001217</name>
</gene>
<dbReference type="Proteomes" id="UP000030755">
    <property type="component" value="Unassembled WGS sequence"/>
</dbReference>
<dbReference type="HOGENOM" id="CLU_1723389_0_0_1"/>
<keyword evidence="2" id="KW-1185">Reference proteome</keyword>
<protein>
    <submittedName>
        <fullName evidence="1">Uncharacterized protein</fullName>
    </submittedName>
</protein>
<dbReference type="AlphaFoldDB" id="A0A075AT62"/>
<evidence type="ECO:0000313" key="2">
    <source>
        <dbReference type="Proteomes" id="UP000030755"/>
    </source>
</evidence>
<sequence length="152" mass="17418">MCYNAARRGAPQAFWKKELVASALQRLLYLYELVRYRLALKTLDEEENKLFIYRLRNRTVGKTYLVYALAMTSQNLVRITLSDQTDIMNIFGFDLDGLNLACLSVLEGLYACHGSVYSSELNKELKVSKDCHIVYCTESCHNNLRMLGIEGC</sequence>
<dbReference type="OrthoDB" id="5186at2759"/>
<dbReference type="EMBL" id="KE561054">
    <property type="protein sequence ID" value="EPZ33466.1"/>
    <property type="molecule type" value="Genomic_DNA"/>
</dbReference>
<name>A0A075AT62_ROZAC</name>
<reference evidence="1 2" key="1">
    <citation type="journal article" date="2013" name="Curr. Biol.">
        <title>Shared signatures of parasitism and phylogenomics unite Cryptomycota and microsporidia.</title>
        <authorList>
            <person name="James T.Y."/>
            <person name="Pelin A."/>
            <person name="Bonen L."/>
            <person name="Ahrendt S."/>
            <person name="Sain D."/>
            <person name="Corradi N."/>
            <person name="Stajich J.E."/>
        </authorList>
    </citation>
    <scope>NUCLEOTIDE SEQUENCE [LARGE SCALE GENOMIC DNA]</scope>
    <source>
        <strain evidence="1 2">CSF55</strain>
    </source>
</reference>
<dbReference type="STRING" id="988480.A0A075AT62"/>
<proteinExistence type="predicted"/>
<accession>A0A075AT62</accession>
<evidence type="ECO:0000313" key="1">
    <source>
        <dbReference type="EMBL" id="EPZ33466.1"/>
    </source>
</evidence>